<protein>
    <recommendedName>
        <fullName evidence="8">YdjC-like protein</fullName>
    </recommendedName>
</protein>
<evidence type="ECO:0008006" key="8">
    <source>
        <dbReference type="Google" id="ProtNLM"/>
    </source>
</evidence>
<evidence type="ECO:0000256" key="1">
    <source>
        <dbReference type="ARBA" id="ARBA00001946"/>
    </source>
</evidence>
<dbReference type="RefSeq" id="WP_309903309.1">
    <property type="nucleotide sequence ID" value="NZ_JAVDRF010000006.1"/>
</dbReference>
<keyword evidence="7" id="KW-1185">Reference proteome</keyword>
<evidence type="ECO:0000256" key="5">
    <source>
        <dbReference type="ARBA" id="ARBA00023277"/>
    </source>
</evidence>
<name>A0ABU1NGG9_9BURK</name>
<evidence type="ECO:0000313" key="6">
    <source>
        <dbReference type="EMBL" id="MDR6537412.1"/>
    </source>
</evidence>
<keyword evidence="5" id="KW-0119">Carbohydrate metabolism</keyword>
<evidence type="ECO:0000256" key="2">
    <source>
        <dbReference type="ARBA" id="ARBA00022723"/>
    </source>
</evidence>
<dbReference type="EMBL" id="JAVDRF010000006">
    <property type="protein sequence ID" value="MDR6537412.1"/>
    <property type="molecule type" value="Genomic_DNA"/>
</dbReference>
<comment type="cofactor">
    <cofactor evidence="1">
        <name>Mg(2+)</name>
        <dbReference type="ChEBI" id="CHEBI:18420"/>
    </cofactor>
</comment>
<keyword evidence="3" id="KW-0378">Hydrolase</keyword>
<gene>
    <name evidence="6" type="ORF">J2739_003189</name>
</gene>
<dbReference type="PANTHER" id="PTHR31609:SF1">
    <property type="entry name" value="CARBOHYDRATE DEACETYLASE"/>
    <property type="match status" value="1"/>
</dbReference>
<dbReference type="InterPro" id="IPR006879">
    <property type="entry name" value="YdjC-like"/>
</dbReference>
<keyword evidence="4" id="KW-0460">Magnesium</keyword>
<sequence>MSRSAELAVNAGGDRFLCICADDFGMSEGINAAVLDLVARAAICAASCMVLRGAWASGAAEARQVDPAAADIGLHLELNRPPSDSPSEPALSGLIAAGYLGLLRPGAVRAQIREQLARFEDAIGRPPAFVDGHRHVHQLPVVREALVEELAVRYGIAAPWLRTTAPAAPHSLPRTKADVIFALGGRRLRALAAQRGIATSRALLGVYGFDGGAEAYRRRLQQWIATCRSGDVLLCHPSLGDAAPVPHEAARRHEYAVLRTLAFPAETDAGRVLLRPFSRQPSVDSARSMDAIANDNLQLLRTDRLEDAG</sequence>
<organism evidence="6 7">
    <name type="scientific">Variovorax soli</name>
    <dbReference type="NCBI Taxonomy" id="376815"/>
    <lineage>
        <taxon>Bacteria</taxon>
        <taxon>Pseudomonadati</taxon>
        <taxon>Pseudomonadota</taxon>
        <taxon>Betaproteobacteria</taxon>
        <taxon>Burkholderiales</taxon>
        <taxon>Comamonadaceae</taxon>
        <taxon>Variovorax</taxon>
    </lineage>
</organism>
<dbReference type="CDD" id="cd10807">
    <property type="entry name" value="YdjC_like_3"/>
    <property type="match status" value="1"/>
</dbReference>
<evidence type="ECO:0000256" key="3">
    <source>
        <dbReference type="ARBA" id="ARBA00022801"/>
    </source>
</evidence>
<dbReference type="SUPFAM" id="SSF88713">
    <property type="entry name" value="Glycoside hydrolase/deacetylase"/>
    <property type="match status" value="1"/>
</dbReference>
<dbReference type="PANTHER" id="PTHR31609">
    <property type="entry name" value="YDJC DEACETYLASE FAMILY MEMBER"/>
    <property type="match status" value="1"/>
</dbReference>
<proteinExistence type="predicted"/>
<dbReference type="Proteomes" id="UP001184230">
    <property type="component" value="Unassembled WGS sequence"/>
</dbReference>
<accession>A0ABU1NGG9</accession>
<reference evidence="6 7" key="1">
    <citation type="submission" date="2023-07" db="EMBL/GenBank/DDBJ databases">
        <title>Sorghum-associated microbial communities from plants grown in Nebraska, USA.</title>
        <authorList>
            <person name="Schachtman D."/>
        </authorList>
    </citation>
    <scope>NUCLEOTIDE SEQUENCE [LARGE SCALE GENOMIC DNA]</scope>
    <source>
        <strain evidence="6 7">DS1781</strain>
    </source>
</reference>
<dbReference type="Pfam" id="PF04794">
    <property type="entry name" value="YdjC"/>
    <property type="match status" value="1"/>
</dbReference>
<evidence type="ECO:0000256" key="4">
    <source>
        <dbReference type="ARBA" id="ARBA00022842"/>
    </source>
</evidence>
<evidence type="ECO:0000313" key="7">
    <source>
        <dbReference type="Proteomes" id="UP001184230"/>
    </source>
</evidence>
<dbReference type="InterPro" id="IPR011330">
    <property type="entry name" value="Glyco_hydro/deAcase_b/a-brl"/>
</dbReference>
<comment type="caution">
    <text evidence="6">The sequence shown here is derived from an EMBL/GenBank/DDBJ whole genome shotgun (WGS) entry which is preliminary data.</text>
</comment>
<dbReference type="Gene3D" id="3.20.20.370">
    <property type="entry name" value="Glycoside hydrolase/deacetylase"/>
    <property type="match status" value="1"/>
</dbReference>
<keyword evidence="2" id="KW-0479">Metal-binding</keyword>